<dbReference type="Pfam" id="PF01329">
    <property type="entry name" value="Pterin_4a"/>
    <property type="match status" value="1"/>
</dbReference>
<keyword evidence="4" id="KW-0456">Lyase</keyword>
<dbReference type="PANTHER" id="PTHR12599">
    <property type="entry name" value="PTERIN-4-ALPHA-CARBINOLAMINE DEHYDRATASE"/>
    <property type="match status" value="1"/>
</dbReference>
<dbReference type="InterPro" id="IPR001533">
    <property type="entry name" value="Pterin_deHydtase"/>
</dbReference>
<dbReference type="NCBIfam" id="NF002017">
    <property type="entry name" value="PRK00823.1-2"/>
    <property type="match status" value="1"/>
</dbReference>
<dbReference type="SUPFAM" id="SSF55248">
    <property type="entry name" value="PCD-like"/>
    <property type="match status" value="1"/>
</dbReference>
<evidence type="ECO:0000313" key="6">
    <source>
        <dbReference type="EMBL" id="CAE0659646.1"/>
    </source>
</evidence>
<proteinExistence type="inferred from homology"/>
<sequence length="129" mass="15059">MDSLKEKKCAACEGLVDALPMEEIQKFVPRVPEWELYEEEKVPKIRRRYRVKNFVEGVKFFNDICEIAESENHHPDLHLEGYQHVTVCIYTHSVRGLTENDFILAAKIDGLQPKLSKYHKSKQAQQTTK</sequence>
<dbReference type="PANTHER" id="PTHR12599:SF0">
    <property type="entry name" value="PTERIN-4-ALPHA-CARBINOLAMINE DEHYDRATASE"/>
    <property type="match status" value="1"/>
</dbReference>
<accession>A0A6U3ERT6</accession>
<evidence type="ECO:0000256" key="3">
    <source>
        <dbReference type="ARBA" id="ARBA00013252"/>
    </source>
</evidence>
<gene>
    <name evidence="6" type="ORF">LGLO00237_LOCUS11222</name>
</gene>
<comment type="similarity">
    <text evidence="2">Belongs to the pterin-4-alpha-carbinolamine dehydratase family.</text>
</comment>
<dbReference type="AlphaFoldDB" id="A0A6U3ERT6"/>
<dbReference type="EC" id="4.2.1.96" evidence="3"/>
<organism evidence="6">
    <name type="scientific">Lotharella globosa</name>
    <dbReference type="NCBI Taxonomy" id="91324"/>
    <lineage>
        <taxon>Eukaryota</taxon>
        <taxon>Sar</taxon>
        <taxon>Rhizaria</taxon>
        <taxon>Cercozoa</taxon>
        <taxon>Chlorarachniophyceae</taxon>
        <taxon>Lotharella</taxon>
    </lineage>
</organism>
<protein>
    <recommendedName>
        <fullName evidence="3">4a-hydroxytetrahydrobiopterin dehydratase</fullName>
        <ecNumber evidence="3">4.2.1.96</ecNumber>
    </recommendedName>
    <alternativeName>
        <fullName evidence="5">4-alpha-hydroxy-tetrahydropterin dehydratase</fullName>
    </alternativeName>
</protein>
<comment type="catalytic activity">
    <reaction evidence="1">
        <text>(4aS,6R)-4a-hydroxy-L-erythro-5,6,7,8-tetrahydrobiopterin = (6R)-L-erythro-6,7-dihydrobiopterin + H2O</text>
        <dbReference type="Rhea" id="RHEA:11920"/>
        <dbReference type="ChEBI" id="CHEBI:15377"/>
        <dbReference type="ChEBI" id="CHEBI:15642"/>
        <dbReference type="ChEBI" id="CHEBI:43120"/>
        <dbReference type="EC" id="4.2.1.96"/>
    </reaction>
</comment>
<evidence type="ECO:0000256" key="1">
    <source>
        <dbReference type="ARBA" id="ARBA00001554"/>
    </source>
</evidence>
<dbReference type="CDD" id="cd00913">
    <property type="entry name" value="PCD_DCoH_subfamily_a"/>
    <property type="match status" value="1"/>
</dbReference>
<evidence type="ECO:0000256" key="4">
    <source>
        <dbReference type="ARBA" id="ARBA00023239"/>
    </source>
</evidence>
<dbReference type="GO" id="GO:0006729">
    <property type="term" value="P:tetrahydrobiopterin biosynthetic process"/>
    <property type="evidence" value="ECO:0007669"/>
    <property type="project" value="InterPro"/>
</dbReference>
<dbReference type="InterPro" id="IPR036428">
    <property type="entry name" value="PCD_sf"/>
</dbReference>
<dbReference type="GO" id="GO:0008124">
    <property type="term" value="F:4-alpha-hydroxytetrahydrobiopterin dehydratase activity"/>
    <property type="evidence" value="ECO:0007669"/>
    <property type="project" value="UniProtKB-EC"/>
</dbReference>
<dbReference type="EMBL" id="HBIV01015380">
    <property type="protein sequence ID" value="CAE0659646.1"/>
    <property type="molecule type" value="Transcribed_RNA"/>
</dbReference>
<evidence type="ECO:0000256" key="2">
    <source>
        <dbReference type="ARBA" id="ARBA00006472"/>
    </source>
</evidence>
<reference evidence="6" key="1">
    <citation type="submission" date="2021-01" db="EMBL/GenBank/DDBJ databases">
        <authorList>
            <person name="Corre E."/>
            <person name="Pelletier E."/>
            <person name="Niang G."/>
            <person name="Scheremetjew M."/>
            <person name="Finn R."/>
            <person name="Kale V."/>
            <person name="Holt S."/>
            <person name="Cochrane G."/>
            <person name="Meng A."/>
            <person name="Brown T."/>
            <person name="Cohen L."/>
        </authorList>
    </citation>
    <scope>NUCLEOTIDE SEQUENCE</scope>
    <source>
        <strain evidence="6">CCCM811</strain>
    </source>
</reference>
<name>A0A6U3ERT6_9EUKA</name>
<evidence type="ECO:0000256" key="5">
    <source>
        <dbReference type="ARBA" id="ARBA00030497"/>
    </source>
</evidence>
<dbReference type="Gene3D" id="3.30.1360.20">
    <property type="entry name" value="Transcriptional coactivator/pterin dehydratase"/>
    <property type="match status" value="1"/>
</dbReference>